<dbReference type="Proteomes" id="UP000299102">
    <property type="component" value="Unassembled WGS sequence"/>
</dbReference>
<evidence type="ECO:0000256" key="1">
    <source>
        <dbReference type="SAM" id="MobiDB-lite"/>
    </source>
</evidence>
<evidence type="ECO:0000313" key="3">
    <source>
        <dbReference type="Proteomes" id="UP000299102"/>
    </source>
</evidence>
<comment type="caution">
    <text evidence="2">The sequence shown here is derived from an EMBL/GenBank/DDBJ whole genome shotgun (WGS) entry which is preliminary data.</text>
</comment>
<evidence type="ECO:0000313" key="2">
    <source>
        <dbReference type="EMBL" id="GBP96432.1"/>
    </source>
</evidence>
<dbReference type="AlphaFoldDB" id="A0A4C2A9E7"/>
<feature type="region of interest" description="Disordered" evidence="1">
    <location>
        <begin position="43"/>
        <end position="97"/>
    </location>
</feature>
<protein>
    <submittedName>
        <fullName evidence="2">Uncharacterized protein</fullName>
    </submittedName>
</protein>
<organism evidence="2 3">
    <name type="scientific">Eumeta variegata</name>
    <name type="common">Bagworm moth</name>
    <name type="synonym">Eumeta japonica</name>
    <dbReference type="NCBI Taxonomy" id="151549"/>
    <lineage>
        <taxon>Eukaryota</taxon>
        <taxon>Metazoa</taxon>
        <taxon>Ecdysozoa</taxon>
        <taxon>Arthropoda</taxon>
        <taxon>Hexapoda</taxon>
        <taxon>Insecta</taxon>
        <taxon>Pterygota</taxon>
        <taxon>Neoptera</taxon>
        <taxon>Endopterygota</taxon>
        <taxon>Lepidoptera</taxon>
        <taxon>Glossata</taxon>
        <taxon>Ditrysia</taxon>
        <taxon>Tineoidea</taxon>
        <taxon>Psychidae</taxon>
        <taxon>Oiketicinae</taxon>
        <taxon>Eumeta</taxon>
    </lineage>
</organism>
<gene>
    <name evidence="2" type="ORF">EVAR_99093_1</name>
</gene>
<name>A0A4C2A9E7_EUMVA</name>
<reference evidence="2 3" key="1">
    <citation type="journal article" date="2019" name="Commun. Biol.">
        <title>The bagworm genome reveals a unique fibroin gene that provides high tensile strength.</title>
        <authorList>
            <person name="Kono N."/>
            <person name="Nakamura H."/>
            <person name="Ohtoshi R."/>
            <person name="Tomita M."/>
            <person name="Numata K."/>
            <person name="Arakawa K."/>
        </authorList>
    </citation>
    <scope>NUCLEOTIDE SEQUENCE [LARGE SCALE GENOMIC DNA]</scope>
</reference>
<keyword evidence="3" id="KW-1185">Reference proteome</keyword>
<accession>A0A4C2A9E7</accession>
<sequence length="97" mass="10602">MLLPKLITPKIGFGAGIKIESGTGAGSESGTGVDIDRDRHMTHFRETNEQADHQRQGGHDCHDTRHSGEVTSVLPASHGQGQHIRRRKKKEGRRKGG</sequence>
<feature type="compositionally biased region" description="Basic and acidic residues" evidence="1">
    <location>
        <begin position="43"/>
        <end position="68"/>
    </location>
</feature>
<feature type="region of interest" description="Disordered" evidence="1">
    <location>
        <begin position="16"/>
        <end position="35"/>
    </location>
</feature>
<dbReference type="EMBL" id="BGZK01002780">
    <property type="protein sequence ID" value="GBP96432.1"/>
    <property type="molecule type" value="Genomic_DNA"/>
</dbReference>
<feature type="compositionally biased region" description="Basic residues" evidence="1">
    <location>
        <begin position="83"/>
        <end position="97"/>
    </location>
</feature>
<proteinExistence type="predicted"/>